<evidence type="ECO:0000256" key="1">
    <source>
        <dbReference type="SAM" id="MobiDB-lite"/>
    </source>
</evidence>
<dbReference type="InterPro" id="IPR048748">
    <property type="entry name" value="SLS1_KH2"/>
</dbReference>
<dbReference type="InterPro" id="IPR032741">
    <property type="entry name" value="Sls1_KH-1"/>
</dbReference>
<reference evidence="6" key="1">
    <citation type="submission" date="2021-06" db="EMBL/GenBank/DDBJ databases">
        <title>Comparative genomics, transcriptomics and evolutionary studies reveal genomic signatures of adaptation to plant cell wall in hemibiotrophic fungi.</title>
        <authorList>
            <consortium name="DOE Joint Genome Institute"/>
            <person name="Baroncelli R."/>
            <person name="Diaz J.F."/>
            <person name="Benocci T."/>
            <person name="Peng M."/>
            <person name="Battaglia E."/>
            <person name="Haridas S."/>
            <person name="Andreopoulos W."/>
            <person name="Labutti K."/>
            <person name="Pangilinan J."/>
            <person name="Floch G.L."/>
            <person name="Makela M.R."/>
            <person name="Henrissat B."/>
            <person name="Grigoriev I.V."/>
            <person name="Crouch J.A."/>
            <person name="De Vries R.P."/>
            <person name="Sukno S.A."/>
            <person name="Thon M.R."/>
        </authorList>
    </citation>
    <scope>NUCLEOTIDE SEQUENCE</scope>
    <source>
        <strain evidence="6">MAFF235873</strain>
    </source>
</reference>
<name>A0AAD9H4K7_9PEZI</name>
<feature type="domain" description="SLS1 first KH" evidence="2">
    <location>
        <begin position="316"/>
        <end position="374"/>
    </location>
</feature>
<dbReference type="Pfam" id="PF20778">
    <property type="entry name" value="SLS1_C"/>
    <property type="match status" value="1"/>
</dbReference>
<feature type="compositionally biased region" description="Low complexity" evidence="1">
    <location>
        <begin position="83"/>
        <end position="116"/>
    </location>
</feature>
<comment type="caution">
    <text evidence="6">The sequence shown here is derived from an EMBL/GenBank/DDBJ whole genome shotgun (WGS) entry which is preliminary data.</text>
</comment>
<feature type="domain" description="SLS1 C-terminal" evidence="5">
    <location>
        <begin position="475"/>
        <end position="781"/>
    </location>
</feature>
<evidence type="ECO:0008006" key="8">
    <source>
        <dbReference type="Google" id="ProtNLM"/>
    </source>
</evidence>
<dbReference type="Pfam" id="PF20777">
    <property type="entry name" value="KH_SLS1_2"/>
    <property type="match status" value="1"/>
</dbReference>
<feature type="domain" description="SLS1 second KH" evidence="4">
    <location>
        <begin position="384"/>
        <end position="446"/>
    </location>
</feature>
<evidence type="ECO:0000259" key="5">
    <source>
        <dbReference type="Pfam" id="PF20778"/>
    </source>
</evidence>
<evidence type="ECO:0000259" key="2">
    <source>
        <dbReference type="Pfam" id="PF14611"/>
    </source>
</evidence>
<dbReference type="Pfam" id="PF20776">
    <property type="entry name" value="SLS1_N"/>
    <property type="match status" value="1"/>
</dbReference>
<dbReference type="Proteomes" id="UP001232148">
    <property type="component" value="Unassembled WGS sequence"/>
</dbReference>
<feature type="region of interest" description="Disordered" evidence="1">
    <location>
        <begin position="54"/>
        <end position="143"/>
    </location>
</feature>
<proteinExistence type="predicted"/>
<feature type="domain" description="SLS1 N-terminal" evidence="3">
    <location>
        <begin position="201"/>
        <end position="303"/>
    </location>
</feature>
<dbReference type="GO" id="GO:0005743">
    <property type="term" value="C:mitochondrial inner membrane"/>
    <property type="evidence" value="ECO:0007669"/>
    <property type="project" value="InterPro"/>
</dbReference>
<organism evidence="6 7">
    <name type="scientific">Colletotrichum zoysiae</name>
    <dbReference type="NCBI Taxonomy" id="1216348"/>
    <lineage>
        <taxon>Eukaryota</taxon>
        <taxon>Fungi</taxon>
        <taxon>Dikarya</taxon>
        <taxon>Ascomycota</taxon>
        <taxon>Pezizomycotina</taxon>
        <taxon>Sordariomycetes</taxon>
        <taxon>Hypocreomycetidae</taxon>
        <taxon>Glomerellales</taxon>
        <taxon>Glomerellaceae</taxon>
        <taxon>Colletotrichum</taxon>
        <taxon>Colletotrichum graminicola species complex</taxon>
    </lineage>
</organism>
<dbReference type="AlphaFoldDB" id="A0AAD9H4K7"/>
<evidence type="ECO:0000313" key="6">
    <source>
        <dbReference type="EMBL" id="KAK2021369.1"/>
    </source>
</evidence>
<feature type="compositionally biased region" description="Basic and acidic residues" evidence="1">
    <location>
        <begin position="813"/>
        <end position="824"/>
    </location>
</feature>
<evidence type="ECO:0000259" key="3">
    <source>
        <dbReference type="Pfam" id="PF20776"/>
    </source>
</evidence>
<dbReference type="EMBL" id="MU843111">
    <property type="protein sequence ID" value="KAK2021369.1"/>
    <property type="molecule type" value="Genomic_DNA"/>
</dbReference>
<feature type="region of interest" description="Disordered" evidence="1">
    <location>
        <begin position="804"/>
        <end position="853"/>
    </location>
</feature>
<protein>
    <recommendedName>
        <fullName evidence="8">Mitochondrial inner-membrane-bound regulator-domain-containing protein</fullName>
    </recommendedName>
</protein>
<dbReference type="InterPro" id="IPR048401">
    <property type="entry name" value="SLS1_C"/>
</dbReference>
<dbReference type="Pfam" id="PF14611">
    <property type="entry name" value="KH_SLS1_1"/>
    <property type="match status" value="1"/>
</dbReference>
<dbReference type="InterPro" id="IPR048400">
    <property type="entry name" value="SLS1_N"/>
</dbReference>
<feature type="compositionally biased region" description="Basic and acidic residues" evidence="1">
    <location>
        <begin position="71"/>
        <end position="82"/>
    </location>
</feature>
<gene>
    <name evidence="6" type="ORF">LX32DRAFT_646498</name>
</gene>
<evidence type="ECO:0000259" key="4">
    <source>
        <dbReference type="Pfam" id="PF20777"/>
    </source>
</evidence>
<accession>A0AAD9H4K7</accession>
<sequence length="853" mass="94258">MLSRATYARSVCLQCQLRLLDRPRANGSLRIPPFRTDFLQRRLYSADSAWSRIEAASDGKKDTSSSSSLNRSDDVSPKDEPSRAQPAASSPSATSGPDGPSSETEPAAACAAGEPATQDKPLIKKIFSGKDPMDRREHRRVGQRSVYLQSQELDASMLGKKARAIVMREARGKKGPRKLLDEEYLAPDFDIKASIEAETKDFTMEEALANVDGVRPTDPIVSQSEFEGLLEVLLNGFTVAQLRAYLARENAKARTTPVGEKVSQYSWVKDENPWAPLLKPDVVGSPKERLALTLMTEAWRLSIREMIDGTGFYSAKIKQRIHALLGRDRQRLDAIRDTYLDEGEDIQLTNQRLTITATKAKTETILKKLDEAAQLVVTKHVHTPWLSKSDVRSIFLHHLGQLTNTFITFSTKTNTLRISWFKDGAAEENDTGERLGNVVQRLLYSAFQPEDASVSLQYYPKDDNGKLTPESTGQEKLPWKDRLTQWSRYVAPVGRVSPAESAFPFKASDVLPHPIQRLKQDPDATWSKRYTSTVVSFGKILHRQQDGFNLAVAAKAKNHVFSPTSPHPTSLNALSEALTEVPTQPMQTTLVLGFHRHPSLHDKEGLPRLLKLRLVVPWDLPEGPLSWDACEKDLVAVLDQTFTDVAYPSEPVDMRLSQSSLSAMSPAALDASPFREYTENAKLDLVAGRLRPPPEIELSGLPSTTEDGGIIGMTAKYVFSGLEIRRSLDASYQGHKVHYASVEAGLHGGRRSELAFEAQPKDDDAPDEEVKASTDRYLALAHDLVTGKVVKWIGERDVAREFENVETGGVEAEQAREESEHDGAEGQSGSAEASIDPAAAQEGETGAQKRDGM</sequence>
<evidence type="ECO:0000313" key="7">
    <source>
        <dbReference type="Proteomes" id="UP001232148"/>
    </source>
</evidence>
<keyword evidence="7" id="KW-1185">Reference proteome</keyword>